<sequence>MKDYPKAKAKALFILIPVFVLSACRTRTLYIPVESVRTEYRDRLLRDSVHLYDSVFMKMKGDTVWLEKYKYLYRDRLLRDSVFVNDTIRVPYPVEVEKEINRMSSFQSFQVWCGRILLLLIIGWSGVWWWKKRI</sequence>
<evidence type="ECO:0000256" key="1">
    <source>
        <dbReference type="SAM" id="Phobius"/>
    </source>
</evidence>
<evidence type="ECO:0008006" key="4">
    <source>
        <dbReference type="Google" id="ProtNLM"/>
    </source>
</evidence>
<organism evidence="2 3">
    <name type="scientific">Dysgonomonas termitidis</name>
    <dbReference type="NCBI Taxonomy" id="1516126"/>
    <lineage>
        <taxon>Bacteria</taxon>
        <taxon>Pseudomonadati</taxon>
        <taxon>Bacteroidota</taxon>
        <taxon>Bacteroidia</taxon>
        <taxon>Bacteroidales</taxon>
        <taxon>Dysgonomonadaceae</taxon>
        <taxon>Dysgonomonas</taxon>
    </lineage>
</organism>
<gene>
    <name evidence="2" type="ORF">ACFO6W_00800</name>
</gene>
<evidence type="ECO:0000313" key="2">
    <source>
        <dbReference type="EMBL" id="MFC4672223.1"/>
    </source>
</evidence>
<proteinExistence type="predicted"/>
<feature type="transmembrane region" description="Helical" evidence="1">
    <location>
        <begin position="109"/>
        <end position="130"/>
    </location>
</feature>
<dbReference type="Proteomes" id="UP001596023">
    <property type="component" value="Unassembled WGS sequence"/>
</dbReference>
<keyword evidence="3" id="KW-1185">Reference proteome</keyword>
<comment type="caution">
    <text evidence="2">The sequence shown here is derived from an EMBL/GenBank/DDBJ whole genome shotgun (WGS) entry which is preliminary data.</text>
</comment>
<keyword evidence="1" id="KW-0472">Membrane</keyword>
<accession>A0ABV9KQH7</accession>
<evidence type="ECO:0000313" key="3">
    <source>
        <dbReference type="Proteomes" id="UP001596023"/>
    </source>
</evidence>
<name>A0ABV9KQH7_9BACT</name>
<dbReference type="PROSITE" id="PS51257">
    <property type="entry name" value="PROKAR_LIPOPROTEIN"/>
    <property type="match status" value="1"/>
</dbReference>
<keyword evidence="1" id="KW-1133">Transmembrane helix</keyword>
<protein>
    <recommendedName>
        <fullName evidence="4">Lipoprotein</fullName>
    </recommendedName>
</protein>
<dbReference type="RefSeq" id="WP_379993403.1">
    <property type="nucleotide sequence ID" value="NZ_JBHSGN010000005.1"/>
</dbReference>
<reference evidence="3" key="1">
    <citation type="journal article" date="2019" name="Int. J. Syst. Evol. Microbiol.">
        <title>The Global Catalogue of Microorganisms (GCM) 10K type strain sequencing project: providing services to taxonomists for standard genome sequencing and annotation.</title>
        <authorList>
            <consortium name="The Broad Institute Genomics Platform"/>
            <consortium name="The Broad Institute Genome Sequencing Center for Infectious Disease"/>
            <person name="Wu L."/>
            <person name="Ma J."/>
        </authorList>
    </citation>
    <scope>NUCLEOTIDE SEQUENCE [LARGE SCALE GENOMIC DNA]</scope>
    <source>
        <strain evidence="3">CCUG 66188</strain>
    </source>
</reference>
<dbReference type="EMBL" id="JBHSGN010000005">
    <property type="protein sequence ID" value="MFC4672223.1"/>
    <property type="molecule type" value="Genomic_DNA"/>
</dbReference>
<keyword evidence="1" id="KW-0812">Transmembrane</keyword>